<dbReference type="AlphaFoldDB" id="A0A9P6SNT6"/>
<name>A0A9P6SNT6_9HELO</name>
<keyword evidence="2" id="KW-1185">Reference proteome</keyword>
<evidence type="ECO:0000313" key="1">
    <source>
        <dbReference type="EMBL" id="KAG0646199.1"/>
    </source>
</evidence>
<dbReference type="EMBL" id="VNKQ01000016">
    <property type="protein sequence ID" value="KAG0646199.1"/>
    <property type="molecule type" value="Genomic_DNA"/>
</dbReference>
<sequence>MHKAPRAAQSKLVWTTDELDWFSKHSYNLSIEHLNSWTPRQSLRMLQCCIVFIDQYPADISQHVTDDLSLRKMFCEFCAATALIALARGGDHVETSLQDYLNLRKHVASFDSLLQNQLEKLEDGPAQDLLQKLSILIAFDFEAACRLKAWDDLGETILKAEICKEMRVYELMADCILCSQPPTEVLITTLKKIVNEAWGLDSLDSIKLAKYMRCLFQVALSDSPDTAAQLLAQISNLAEEASETEQPYPTAELEWVATRAFNHSVDLYLAKNDEGCKDWAGQALNIAHCIPDGGALERLLQSKWAGLNFDSD</sequence>
<organism evidence="1 2">
    <name type="scientific">Hyphodiscus hymeniophilus</name>
    <dbReference type="NCBI Taxonomy" id="353542"/>
    <lineage>
        <taxon>Eukaryota</taxon>
        <taxon>Fungi</taxon>
        <taxon>Dikarya</taxon>
        <taxon>Ascomycota</taxon>
        <taxon>Pezizomycotina</taxon>
        <taxon>Leotiomycetes</taxon>
        <taxon>Helotiales</taxon>
        <taxon>Hyphodiscaceae</taxon>
        <taxon>Hyphodiscus</taxon>
    </lineage>
</organism>
<evidence type="ECO:0000313" key="2">
    <source>
        <dbReference type="Proteomes" id="UP000785200"/>
    </source>
</evidence>
<dbReference type="InterPro" id="IPR039057">
    <property type="entry name" value="Spo22/ZIP4"/>
</dbReference>
<accession>A0A9P6SNT6</accession>
<dbReference type="Proteomes" id="UP000785200">
    <property type="component" value="Unassembled WGS sequence"/>
</dbReference>
<dbReference type="PANTHER" id="PTHR40375">
    <property type="entry name" value="SPORULATION-SPECIFIC PROTEIN 22"/>
    <property type="match status" value="1"/>
</dbReference>
<protein>
    <submittedName>
        <fullName evidence="1">Sporulation-specific 22</fullName>
    </submittedName>
</protein>
<dbReference type="GO" id="GO:0090173">
    <property type="term" value="P:regulation of synaptonemal complex assembly"/>
    <property type="evidence" value="ECO:0007669"/>
    <property type="project" value="InterPro"/>
</dbReference>
<dbReference type="PANTHER" id="PTHR40375:SF2">
    <property type="entry name" value="SPORULATION-SPECIFIC PROTEIN 22"/>
    <property type="match status" value="1"/>
</dbReference>
<proteinExistence type="predicted"/>
<comment type="caution">
    <text evidence="1">The sequence shown here is derived from an EMBL/GenBank/DDBJ whole genome shotgun (WGS) entry which is preliminary data.</text>
</comment>
<gene>
    <name evidence="1" type="ORF">D0Z07_8282</name>
</gene>
<reference evidence="1" key="1">
    <citation type="submission" date="2019-07" db="EMBL/GenBank/DDBJ databases">
        <title>Hyphodiscus hymeniophilus genome sequencing and assembly.</title>
        <authorList>
            <person name="Kramer G."/>
            <person name="Nodwell J."/>
        </authorList>
    </citation>
    <scope>NUCLEOTIDE SEQUENCE</scope>
    <source>
        <strain evidence="1">ATCC 34498</strain>
    </source>
</reference>
<dbReference type="OrthoDB" id="65716at2759"/>